<evidence type="ECO:0000256" key="1">
    <source>
        <dbReference type="ARBA" id="ARBA00004236"/>
    </source>
</evidence>
<proteinExistence type="inferred from homology"/>
<organism evidence="10 11">
    <name type="scientific">Salirhabdus euzebyi</name>
    <dbReference type="NCBI Taxonomy" id="394506"/>
    <lineage>
        <taxon>Bacteria</taxon>
        <taxon>Bacillati</taxon>
        <taxon>Bacillota</taxon>
        <taxon>Bacilli</taxon>
        <taxon>Bacillales</taxon>
        <taxon>Bacillaceae</taxon>
        <taxon>Salirhabdus</taxon>
    </lineage>
</organism>
<dbReference type="PROSITE" id="PS50111">
    <property type="entry name" value="CHEMOTAXIS_TRANSDUC_2"/>
    <property type="match status" value="1"/>
</dbReference>
<feature type="domain" description="Methyl-accepting transducer" evidence="8">
    <location>
        <begin position="125"/>
        <end position="361"/>
    </location>
</feature>
<evidence type="ECO:0000259" key="9">
    <source>
        <dbReference type="PROSITE" id="PS50885"/>
    </source>
</evidence>
<dbReference type="Pfam" id="PF00015">
    <property type="entry name" value="MCPsignal"/>
    <property type="match status" value="1"/>
</dbReference>
<dbReference type="Proteomes" id="UP000581688">
    <property type="component" value="Unassembled WGS sequence"/>
</dbReference>
<dbReference type="PROSITE" id="PS51257">
    <property type="entry name" value="PROKAR_LIPOPROTEIN"/>
    <property type="match status" value="1"/>
</dbReference>
<evidence type="ECO:0000256" key="3">
    <source>
        <dbReference type="ARBA" id="ARBA00023136"/>
    </source>
</evidence>
<dbReference type="PROSITE" id="PS50885">
    <property type="entry name" value="HAMP"/>
    <property type="match status" value="1"/>
</dbReference>
<keyword evidence="2" id="KW-1003">Cell membrane</keyword>
<dbReference type="SUPFAM" id="SSF53822">
    <property type="entry name" value="Periplasmic binding protein-like I"/>
    <property type="match status" value="1"/>
</dbReference>
<feature type="domain" description="HAMP" evidence="9">
    <location>
        <begin position="55"/>
        <end position="106"/>
    </location>
</feature>
<dbReference type="GO" id="GO:0005886">
    <property type="term" value="C:plasma membrane"/>
    <property type="evidence" value="ECO:0007669"/>
    <property type="project" value="UniProtKB-SubCell"/>
</dbReference>
<evidence type="ECO:0000313" key="11">
    <source>
        <dbReference type="Proteomes" id="UP000581688"/>
    </source>
</evidence>
<reference evidence="10 11" key="1">
    <citation type="submission" date="2020-08" db="EMBL/GenBank/DDBJ databases">
        <title>Genomic Encyclopedia of Type Strains, Phase IV (KMG-IV): sequencing the most valuable type-strain genomes for metagenomic binning, comparative biology and taxonomic classification.</title>
        <authorList>
            <person name="Goeker M."/>
        </authorList>
    </citation>
    <scope>NUCLEOTIDE SEQUENCE [LARGE SCALE GENOMIC DNA]</scope>
    <source>
        <strain evidence="10 11">DSM 19612</strain>
    </source>
</reference>
<dbReference type="EMBL" id="JACHGH010000005">
    <property type="protein sequence ID" value="MBB6453436.1"/>
    <property type="molecule type" value="Genomic_DNA"/>
</dbReference>
<dbReference type="InterPro" id="IPR003660">
    <property type="entry name" value="HAMP_dom"/>
</dbReference>
<evidence type="ECO:0000259" key="8">
    <source>
        <dbReference type="PROSITE" id="PS50111"/>
    </source>
</evidence>
<dbReference type="InterPro" id="IPR028082">
    <property type="entry name" value="Peripla_BP_I"/>
</dbReference>
<dbReference type="InterPro" id="IPR025997">
    <property type="entry name" value="SBP_2_dom"/>
</dbReference>
<dbReference type="AlphaFoldDB" id="A0A841Q4U9"/>
<dbReference type="RefSeq" id="WP_174497844.1">
    <property type="nucleotide sequence ID" value="NZ_CADDWK010000020.1"/>
</dbReference>
<dbReference type="Gene3D" id="3.40.50.2300">
    <property type="match status" value="2"/>
</dbReference>
<comment type="subcellular location">
    <subcellularLocation>
        <location evidence="1">Cell membrane</location>
    </subcellularLocation>
</comment>
<evidence type="ECO:0000256" key="2">
    <source>
        <dbReference type="ARBA" id="ARBA00022475"/>
    </source>
</evidence>
<feature type="transmembrane region" description="Helical" evidence="7">
    <location>
        <begin position="12"/>
        <end position="29"/>
    </location>
</feature>
<keyword evidence="7" id="KW-1133">Transmembrane helix</keyword>
<name>A0A841Q4U9_9BACI</name>
<gene>
    <name evidence="10" type="ORF">HNQ94_001885</name>
</gene>
<keyword evidence="11" id="KW-1185">Reference proteome</keyword>
<keyword evidence="4 6" id="KW-0807">Transducer</keyword>
<dbReference type="SMART" id="SM00283">
    <property type="entry name" value="MA"/>
    <property type="match status" value="1"/>
</dbReference>
<dbReference type="Gene3D" id="6.10.340.10">
    <property type="match status" value="1"/>
</dbReference>
<evidence type="ECO:0000256" key="5">
    <source>
        <dbReference type="ARBA" id="ARBA00029447"/>
    </source>
</evidence>
<dbReference type="GO" id="GO:0007165">
    <property type="term" value="P:signal transduction"/>
    <property type="evidence" value="ECO:0007669"/>
    <property type="project" value="UniProtKB-KW"/>
</dbReference>
<accession>A0A841Q4U9</accession>
<keyword evidence="7" id="KW-0812">Transmembrane</keyword>
<evidence type="ECO:0000313" key="10">
    <source>
        <dbReference type="EMBL" id="MBB6453436.1"/>
    </source>
</evidence>
<dbReference type="SUPFAM" id="SSF58104">
    <property type="entry name" value="Methyl-accepting chemotaxis protein (MCP) signaling domain"/>
    <property type="match status" value="1"/>
</dbReference>
<protein>
    <submittedName>
        <fullName evidence="10">Methyl-accepting chemotaxis protein</fullName>
    </submittedName>
</protein>
<dbReference type="Gene3D" id="1.10.287.950">
    <property type="entry name" value="Methyl-accepting chemotaxis protein"/>
    <property type="match status" value="1"/>
</dbReference>
<comment type="caution">
    <text evidence="10">The sequence shown here is derived from an EMBL/GenBank/DDBJ whole genome shotgun (WGS) entry which is preliminary data.</text>
</comment>
<comment type="similarity">
    <text evidence="5">Belongs to the methyl-accepting chemotaxis (MCP) protein family.</text>
</comment>
<feature type="transmembrane region" description="Helical" evidence="7">
    <location>
        <begin position="35"/>
        <end position="53"/>
    </location>
</feature>
<evidence type="ECO:0000256" key="7">
    <source>
        <dbReference type="SAM" id="Phobius"/>
    </source>
</evidence>
<evidence type="ECO:0000256" key="4">
    <source>
        <dbReference type="ARBA" id="ARBA00023224"/>
    </source>
</evidence>
<dbReference type="InterPro" id="IPR004089">
    <property type="entry name" value="MCPsignal_dom"/>
</dbReference>
<sequence>MKRLKLKMYSSFFLFFTIMLIGCLAVFFIKNKVVLYTSFTVLLVLLGLIAYITTQTILKPLSEIVKATSQMASAQLKTKDSKPFDDIESIANSFDDFSKKINDLISKTIHLSDEVALSSDELSLSVKEIRDTSDHTADAIQQISKGSSEQTSKAKSSLHAMENMKGTIDQVQKTIESLSLVTATASKEAEEGKDYIEENIKQMKNINQSVQNLSSFIEKLNEHTSEIDSIIEVITSISSQINLLALNASIEASRAGEHGRGFMVVAAEVKKLAVESGNSASQISTIINEVSKNALQAVEYTDVVEKETEKGTAVADDTSKKFLNILDSIQNVSSEFNSLADLSQKISNNSSDVSMLMQETSVISESNMKQVEKVAFASEENLLSMKQIQDMSERLNKHAKDLRIYISQFDTSKEFKLGVSLPTAYHGWMGALVANTKAEAFNHDNIDTLLLTSNDASQQKKDLSTFIHHKVNAILLLPHDDSVSQLVEQATAQGIKVLILDREINTDRYFAYIGGDNEETGKGCAEVLLQTLEKEKGQYKANIIEIKGVNAPISDIRRKGFVEKINQYPGIKIVASEFGEFDREKAYKRTKKLLQQHDNIEFIYSQDDDMTIGIVKAVRDLGKEKDIRILSCAGMKEVYEMIQRKEFPRILVSVTYSPNMGATAVDFISKSLNDVPLKGNWTKVSNKKYIIPGIKVTESNVRTFYKPDSKF</sequence>
<dbReference type="Pfam" id="PF13407">
    <property type="entry name" value="Peripla_BP_4"/>
    <property type="match status" value="1"/>
</dbReference>
<dbReference type="CDD" id="cd11386">
    <property type="entry name" value="MCP_signal"/>
    <property type="match status" value="1"/>
</dbReference>
<dbReference type="PANTHER" id="PTHR32089">
    <property type="entry name" value="METHYL-ACCEPTING CHEMOTAXIS PROTEIN MCPB"/>
    <property type="match status" value="1"/>
</dbReference>
<dbReference type="PANTHER" id="PTHR32089:SF112">
    <property type="entry name" value="LYSOZYME-LIKE PROTEIN-RELATED"/>
    <property type="match status" value="1"/>
</dbReference>
<keyword evidence="3 7" id="KW-0472">Membrane</keyword>
<evidence type="ECO:0000256" key="6">
    <source>
        <dbReference type="PROSITE-ProRule" id="PRU00284"/>
    </source>
</evidence>